<dbReference type="Proteomes" id="UP000078597">
    <property type="component" value="Unassembled WGS sequence"/>
</dbReference>
<accession>A0A1A8X704</accession>
<proteinExistence type="predicted"/>
<name>A0A1A8X704_PLAMA</name>
<sequence length="80" mass="9635">MNILGEEDYVFVNKLNSLITNGNFLENISRFDKNTEESKNSSNYDYNHNDYNNETRYGKLEGELIRKKDMKQKYIKNHHR</sequence>
<dbReference type="EMBL" id="FLQW01006778">
    <property type="protein sequence ID" value="SBT01032.1"/>
    <property type="molecule type" value="Genomic_DNA"/>
</dbReference>
<protein>
    <submittedName>
        <fullName evidence="1">Uncharacterized protein</fullName>
    </submittedName>
</protein>
<evidence type="ECO:0000313" key="2">
    <source>
        <dbReference type="Proteomes" id="UP000078597"/>
    </source>
</evidence>
<gene>
    <name evidence="1" type="ORF">PMALA_079440</name>
</gene>
<evidence type="ECO:0000313" key="1">
    <source>
        <dbReference type="EMBL" id="SBT01032.1"/>
    </source>
</evidence>
<dbReference type="AlphaFoldDB" id="A0A1A8X704"/>
<reference evidence="2" key="1">
    <citation type="submission" date="2016-05" db="EMBL/GenBank/DDBJ databases">
        <authorList>
            <person name="Naeem Raeece"/>
        </authorList>
    </citation>
    <scope>NUCLEOTIDE SEQUENCE [LARGE SCALE GENOMIC DNA]</scope>
</reference>
<organism evidence="1 2">
    <name type="scientific">Plasmodium malariae</name>
    <dbReference type="NCBI Taxonomy" id="5858"/>
    <lineage>
        <taxon>Eukaryota</taxon>
        <taxon>Sar</taxon>
        <taxon>Alveolata</taxon>
        <taxon>Apicomplexa</taxon>
        <taxon>Aconoidasida</taxon>
        <taxon>Haemosporida</taxon>
        <taxon>Plasmodiidae</taxon>
        <taxon>Plasmodium</taxon>
        <taxon>Plasmodium (Plasmodium)</taxon>
    </lineage>
</organism>